<dbReference type="PANTHER" id="PTHR30008:SF0">
    <property type="entry name" value="EXODEOXYRIBONUCLEASE 7 LARGE SUBUNIT"/>
    <property type="match status" value="1"/>
</dbReference>
<evidence type="ECO:0000313" key="10">
    <source>
        <dbReference type="Proteomes" id="UP000243884"/>
    </source>
</evidence>
<evidence type="ECO:0000256" key="3">
    <source>
        <dbReference type="ARBA" id="ARBA00022801"/>
    </source>
</evidence>
<dbReference type="GO" id="GO:0006308">
    <property type="term" value="P:DNA catabolic process"/>
    <property type="evidence" value="ECO:0007669"/>
    <property type="project" value="UniProtKB-UniRule"/>
</dbReference>
<evidence type="ECO:0000256" key="1">
    <source>
        <dbReference type="ARBA" id="ARBA00022490"/>
    </source>
</evidence>
<dbReference type="HAMAP" id="MF_00378">
    <property type="entry name" value="Exonuc_7_L"/>
    <property type="match status" value="1"/>
</dbReference>
<dbReference type="GO" id="GO:0009318">
    <property type="term" value="C:exodeoxyribonuclease VII complex"/>
    <property type="evidence" value="ECO:0007669"/>
    <property type="project" value="UniProtKB-UniRule"/>
</dbReference>
<keyword evidence="10" id="KW-1185">Reference proteome</keyword>
<dbReference type="GO" id="GO:0008855">
    <property type="term" value="F:exodeoxyribonuclease VII activity"/>
    <property type="evidence" value="ECO:0007669"/>
    <property type="project" value="UniProtKB-UniRule"/>
</dbReference>
<dbReference type="Proteomes" id="UP000243884">
    <property type="component" value="Unassembled WGS sequence"/>
</dbReference>
<keyword evidence="1 5" id="KW-0963">Cytoplasm</keyword>
<comment type="catalytic activity">
    <reaction evidence="5 6">
        <text>Exonucleolytic cleavage in either 5'- to 3'- or 3'- to 5'-direction to yield nucleoside 5'-phosphates.</text>
        <dbReference type="EC" id="3.1.11.6"/>
    </reaction>
</comment>
<dbReference type="GO" id="GO:0005737">
    <property type="term" value="C:cytoplasm"/>
    <property type="evidence" value="ECO:0007669"/>
    <property type="project" value="UniProtKB-SubCell"/>
</dbReference>
<sequence length="446" mass="51486">MTETSYLTINQLTQYIKAKFTKDPYLQTVYVTGEISNFRLRPNGHQYFSLKDDDAVISVVMFKNAYKKLAFKPEEGMKVLVKGHIGVYERQGSYQLYIDEMSPDGIGALYQAYEQLKEKLAKEGLFDFEHKPIPRFPKKIAVVTSQSGAVIRDIITTVNRRYPIVQLVLYPAVVQGNKAKDSLVKQLKRIEANHDYDTVIIGRGGGSIEDLWPFNEEAVVRQVAKMSLPIITSVGHETDTTLVDFVSDERAATPTGAAELATPVLQDEIIRIKNWQRQMFAFEHQRINHLNERLLKVQRNYIFQDPSRLYEVKQLQLDQLNDRLWTNGQKFLTKYKQEFTTKTNQLWQHNPKHHVINARQQFEWNQEKLSSAMNQFLNNQRQHLNQHMTTLDALSPLKQLKKGYSITESRNQQISSINQVDIGDKVKIQVSDGELNAQITGTRKNK</sequence>
<dbReference type="GO" id="GO:0003676">
    <property type="term" value="F:nucleic acid binding"/>
    <property type="evidence" value="ECO:0007669"/>
    <property type="project" value="InterPro"/>
</dbReference>
<feature type="domain" description="Exonuclease VII large subunit C-terminal" evidence="7">
    <location>
        <begin position="130"/>
        <end position="438"/>
    </location>
</feature>
<accession>A0A1W1Y1N2</accession>
<feature type="domain" description="OB-fold nucleic acid binding" evidence="8">
    <location>
        <begin position="7"/>
        <end position="101"/>
    </location>
</feature>
<evidence type="ECO:0000256" key="6">
    <source>
        <dbReference type="RuleBase" id="RU004355"/>
    </source>
</evidence>
<reference evidence="10" key="1">
    <citation type="submission" date="2017-04" db="EMBL/GenBank/DDBJ databases">
        <authorList>
            <person name="Varghese N."/>
            <person name="Submissions S."/>
        </authorList>
    </citation>
    <scope>NUCLEOTIDE SEQUENCE [LARGE SCALE GENOMIC DNA]</scope>
    <source>
        <strain evidence="10">DSM 21500</strain>
    </source>
</reference>
<evidence type="ECO:0000256" key="4">
    <source>
        <dbReference type="ARBA" id="ARBA00022839"/>
    </source>
</evidence>
<dbReference type="InterPro" id="IPR003753">
    <property type="entry name" value="Exonuc_VII_L"/>
</dbReference>
<dbReference type="Pfam" id="PF13742">
    <property type="entry name" value="tRNA_anti_2"/>
    <property type="match status" value="1"/>
</dbReference>
<keyword evidence="4 5" id="KW-0269">Exonuclease</keyword>
<dbReference type="InterPro" id="IPR025824">
    <property type="entry name" value="OB-fold_nuc-bd_dom"/>
</dbReference>
<organism evidence="9 10">
    <name type="scientific">Aerococcus suis</name>
    <dbReference type="NCBI Taxonomy" id="371602"/>
    <lineage>
        <taxon>Bacteria</taxon>
        <taxon>Bacillati</taxon>
        <taxon>Bacillota</taxon>
        <taxon>Bacilli</taxon>
        <taxon>Lactobacillales</taxon>
        <taxon>Aerococcaceae</taxon>
        <taxon>Aerococcus</taxon>
    </lineage>
</organism>
<comment type="function">
    <text evidence="5">Bidirectionally degrades single-stranded DNA into large acid-insoluble oligonucleotides, which are then degraded further into small acid-soluble oligonucleotides.</text>
</comment>
<dbReference type="OrthoDB" id="9802795at2"/>
<dbReference type="EC" id="3.1.11.6" evidence="5"/>
<evidence type="ECO:0000259" key="8">
    <source>
        <dbReference type="Pfam" id="PF13742"/>
    </source>
</evidence>
<comment type="subcellular location">
    <subcellularLocation>
        <location evidence="5 6">Cytoplasm</location>
    </subcellularLocation>
</comment>
<dbReference type="NCBIfam" id="TIGR00237">
    <property type="entry name" value="xseA"/>
    <property type="match status" value="1"/>
</dbReference>
<dbReference type="PANTHER" id="PTHR30008">
    <property type="entry name" value="EXODEOXYRIBONUCLEASE 7 LARGE SUBUNIT"/>
    <property type="match status" value="1"/>
</dbReference>
<dbReference type="RefSeq" id="WP_084097644.1">
    <property type="nucleotide sequence ID" value="NZ_FWXK01000001.1"/>
</dbReference>
<comment type="subunit">
    <text evidence="5">Heterooligomer composed of large and small subunits.</text>
</comment>
<comment type="similarity">
    <text evidence="5 6">Belongs to the XseA family.</text>
</comment>
<dbReference type="STRING" id="371602.SAMN04487984_0015"/>
<proteinExistence type="inferred from homology"/>
<gene>
    <name evidence="5" type="primary">xseA</name>
    <name evidence="9" type="ORF">SAMN04487984_0015</name>
</gene>
<dbReference type="InterPro" id="IPR020579">
    <property type="entry name" value="Exonuc_VII_lsu_C"/>
</dbReference>
<dbReference type="CDD" id="cd04489">
    <property type="entry name" value="ExoVII_LU_OBF"/>
    <property type="match status" value="1"/>
</dbReference>
<dbReference type="AlphaFoldDB" id="A0A1W1Y1N2"/>
<evidence type="ECO:0000259" key="7">
    <source>
        <dbReference type="Pfam" id="PF02601"/>
    </source>
</evidence>
<evidence type="ECO:0000256" key="2">
    <source>
        <dbReference type="ARBA" id="ARBA00022722"/>
    </source>
</evidence>
<protein>
    <recommendedName>
        <fullName evidence="5">Exodeoxyribonuclease 7 large subunit</fullName>
        <ecNumber evidence="5">3.1.11.6</ecNumber>
    </recommendedName>
    <alternativeName>
        <fullName evidence="5">Exodeoxyribonuclease VII large subunit</fullName>
        <shortName evidence="5">Exonuclease VII large subunit</shortName>
    </alternativeName>
</protein>
<evidence type="ECO:0000313" key="9">
    <source>
        <dbReference type="EMBL" id="SMC30052.1"/>
    </source>
</evidence>
<dbReference type="EMBL" id="FWXK01000001">
    <property type="protein sequence ID" value="SMC30052.1"/>
    <property type="molecule type" value="Genomic_DNA"/>
</dbReference>
<dbReference type="Pfam" id="PF02601">
    <property type="entry name" value="Exonuc_VII_L"/>
    <property type="match status" value="1"/>
</dbReference>
<evidence type="ECO:0000256" key="5">
    <source>
        <dbReference type="HAMAP-Rule" id="MF_00378"/>
    </source>
</evidence>
<keyword evidence="3 5" id="KW-0378">Hydrolase</keyword>
<name>A0A1W1Y1N2_9LACT</name>
<keyword evidence="2 5" id="KW-0540">Nuclease</keyword>